<comment type="caution">
    <text evidence="1">The sequence shown here is derived from an EMBL/GenBank/DDBJ whole genome shotgun (WGS) entry which is preliminary data.</text>
</comment>
<proteinExistence type="predicted"/>
<dbReference type="EMBL" id="BGZK01001091">
    <property type="protein sequence ID" value="GBP70917.1"/>
    <property type="molecule type" value="Genomic_DNA"/>
</dbReference>
<evidence type="ECO:0000313" key="1">
    <source>
        <dbReference type="EMBL" id="GBP70917.1"/>
    </source>
</evidence>
<dbReference type="Proteomes" id="UP000299102">
    <property type="component" value="Unassembled WGS sequence"/>
</dbReference>
<dbReference type="AlphaFoldDB" id="A0A4C1Y8T0"/>
<sequence>MLNSGMIRPDIKKKQKPIATIANAVGTGSRVHCTSCDISPQILENSFHDGASLNLNVKRFAIAMNVYTALCLLAVPEPARSAAPPPPCLSLGAHARLPDDMTASVNVCEPTKDRRRNFVTYQFHKDPRNFASEWTFNGTAACTLCLPSCYGSDASFDRAECTEHLSYFGFRKLFDAWYRITDRYAAKKTENQTLTYVIRCRYTGIPKRLTFLADPLNVLCSFVIENYTYDFRICKITTVRVLCPDGKRYDGTKCV</sequence>
<keyword evidence="2" id="KW-1185">Reference proteome</keyword>
<reference evidence="1 2" key="1">
    <citation type="journal article" date="2019" name="Commun. Biol.">
        <title>The bagworm genome reveals a unique fibroin gene that provides high tensile strength.</title>
        <authorList>
            <person name="Kono N."/>
            <person name="Nakamura H."/>
            <person name="Ohtoshi R."/>
            <person name="Tomita M."/>
            <person name="Numata K."/>
            <person name="Arakawa K."/>
        </authorList>
    </citation>
    <scope>NUCLEOTIDE SEQUENCE [LARGE SCALE GENOMIC DNA]</scope>
</reference>
<accession>A0A4C1Y8T0</accession>
<gene>
    <name evidence="1" type="ORF">EVAR_97764_1</name>
</gene>
<evidence type="ECO:0000313" key="2">
    <source>
        <dbReference type="Proteomes" id="UP000299102"/>
    </source>
</evidence>
<protein>
    <submittedName>
        <fullName evidence="1">Uncharacterized protein</fullName>
    </submittedName>
</protein>
<name>A0A4C1Y8T0_EUMVA</name>
<organism evidence="1 2">
    <name type="scientific">Eumeta variegata</name>
    <name type="common">Bagworm moth</name>
    <name type="synonym">Eumeta japonica</name>
    <dbReference type="NCBI Taxonomy" id="151549"/>
    <lineage>
        <taxon>Eukaryota</taxon>
        <taxon>Metazoa</taxon>
        <taxon>Ecdysozoa</taxon>
        <taxon>Arthropoda</taxon>
        <taxon>Hexapoda</taxon>
        <taxon>Insecta</taxon>
        <taxon>Pterygota</taxon>
        <taxon>Neoptera</taxon>
        <taxon>Endopterygota</taxon>
        <taxon>Lepidoptera</taxon>
        <taxon>Glossata</taxon>
        <taxon>Ditrysia</taxon>
        <taxon>Tineoidea</taxon>
        <taxon>Psychidae</taxon>
        <taxon>Oiketicinae</taxon>
        <taxon>Eumeta</taxon>
    </lineage>
</organism>